<feature type="compositionally biased region" description="Acidic residues" evidence="1">
    <location>
        <begin position="325"/>
        <end position="334"/>
    </location>
</feature>
<reference evidence="2 3" key="1">
    <citation type="submission" date="2018-09" db="EMBL/GenBank/DDBJ databases">
        <title>Murine metabolic-syndrome-specific gut microbial biobank.</title>
        <authorList>
            <person name="Liu C."/>
        </authorList>
    </citation>
    <scope>NUCLEOTIDE SEQUENCE [LARGE SCALE GENOMIC DNA]</scope>
    <source>
        <strain evidence="2 3">C-30</strain>
    </source>
</reference>
<evidence type="ECO:0000313" key="2">
    <source>
        <dbReference type="EMBL" id="RXV70683.1"/>
    </source>
</evidence>
<feature type="compositionally biased region" description="Low complexity" evidence="1">
    <location>
        <begin position="252"/>
        <end position="261"/>
    </location>
</feature>
<dbReference type="AlphaFoldDB" id="A0A4Q2ALG9"/>
<protein>
    <submittedName>
        <fullName evidence="2">Recombinase RecT</fullName>
    </submittedName>
</protein>
<comment type="caution">
    <text evidence="2">The sequence shown here is derived from an EMBL/GenBank/DDBJ whole genome shotgun (WGS) entry which is preliminary data.</text>
</comment>
<dbReference type="EMBL" id="QZFR01000056">
    <property type="protein sequence ID" value="RXV70683.1"/>
    <property type="molecule type" value="Genomic_DNA"/>
</dbReference>
<gene>
    <name evidence="2" type="ORF">D6C19_07805</name>
</gene>
<dbReference type="InterPro" id="IPR004590">
    <property type="entry name" value="ssDNA_annealing_RecT"/>
</dbReference>
<accession>A0A4Q2ALG9</accession>
<dbReference type="RefSeq" id="WP_119448337.1">
    <property type="nucleotide sequence ID" value="NZ_JAASIZ010000043.1"/>
</dbReference>
<feature type="compositionally biased region" description="Basic residues" evidence="1">
    <location>
        <begin position="274"/>
        <end position="285"/>
    </location>
</feature>
<organism evidence="2 3">
    <name type="scientific">Ligilactobacillus murinus</name>
    <dbReference type="NCBI Taxonomy" id="1622"/>
    <lineage>
        <taxon>Bacteria</taxon>
        <taxon>Bacillati</taxon>
        <taxon>Bacillota</taxon>
        <taxon>Bacilli</taxon>
        <taxon>Lactobacillales</taxon>
        <taxon>Lactobacillaceae</taxon>
        <taxon>Ligilactobacillus</taxon>
    </lineage>
</organism>
<dbReference type="OrthoDB" id="1045432at2"/>
<dbReference type="NCBIfam" id="TIGR00616">
    <property type="entry name" value="rect"/>
    <property type="match status" value="1"/>
</dbReference>
<proteinExistence type="predicted"/>
<dbReference type="InterPro" id="IPR018330">
    <property type="entry name" value="RecT_fam"/>
</dbReference>
<sequence length="348" mass="39435">MNNQLVAMQKELTEKVGRRVAVMEQEGLALPKNYSWQNALKSAFFELDKTPNIENCTQASIANALLNMITQGLSPAKTQCYFIAYGTELQMQRSYFGTVAALKRLEDIDKISAEVIHEGDVFEIGSNDEMETIVKEFEPKFENQDKPLIGAFAMIKKTDGTVSFTIMTKKEIDQSWRQSRRKSNSVQQNFAQEMAKRTVLNRAAKMFINTSDDSDLLSGAINQTTENEYDDDRNERKDVTPKDEQAKNLFTQALEQPQKAPQEQKEESKVITPKPKKKATHKTTATKKAEPKPVEAVEVKETAVAKEEKASDEKADDLAKVIDEVNNEELDENQTELFNHWGEPTNEE</sequence>
<evidence type="ECO:0000313" key="3">
    <source>
        <dbReference type="Proteomes" id="UP000289316"/>
    </source>
</evidence>
<feature type="compositionally biased region" description="Basic and acidic residues" evidence="1">
    <location>
        <begin position="233"/>
        <end position="246"/>
    </location>
</feature>
<feature type="region of interest" description="Disordered" evidence="1">
    <location>
        <begin position="214"/>
        <end position="348"/>
    </location>
</feature>
<dbReference type="Pfam" id="PF03837">
    <property type="entry name" value="RecT"/>
    <property type="match status" value="1"/>
</dbReference>
<name>A0A4Q2ALG9_9LACO</name>
<feature type="compositionally biased region" description="Basic and acidic residues" evidence="1">
    <location>
        <begin position="287"/>
        <end position="323"/>
    </location>
</feature>
<dbReference type="Proteomes" id="UP000289316">
    <property type="component" value="Unassembled WGS sequence"/>
</dbReference>
<dbReference type="GO" id="GO:0006259">
    <property type="term" value="P:DNA metabolic process"/>
    <property type="evidence" value="ECO:0007669"/>
    <property type="project" value="InterPro"/>
</dbReference>
<evidence type="ECO:0000256" key="1">
    <source>
        <dbReference type="SAM" id="MobiDB-lite"/>
    </source>
</evidence>
<dbReference type="GO" id="GO:0003677">
    <property type="term" value="F:DNA binding"/>
    <property type="evidence" value="ECO:0007669"/>
    <property type="project" value="InterPro"/>
</dbReference>